<protein>
    <recommendedName>
        <fullName evidence="2">2EXR domain-containing protein</fullName>
    </recommendedName>
</protein>
<keyword evidence="4" id="KW-1185">Reference proteome</keyword>
<dbReference type="Pfam" id="PF20150">
    <property type="entry name" value="2EXR"/>
    <property type="match status" value="1"/>
</dbReference>
<organism evidence="3 4">
    <name type="scientific">Cudoniella acicularis</name>
    <dbReference type="NCBI Taxonomy" id="354080"/>
    <lineage>
        <taxon>Eukaryota</taxon>
        <taxon>Fungi</taxon>
        <taxon>Dikarya</taxon>
        <taxon>Ascomycota</taxon>
        <taxon>Pezizomycotina</taxon>
        <taxon>Leotiomycetes</taxon>
        <taxon>Helotiales</taxon>
        <taxon>Tricladiaceae</taxon>
        <taxon>Cudoniella</taxon>
    </lineage>
</organism>
<feature type="compositionally biased region" description="Basic residues" evidence="1">
    <location>
        <begin position="38"/>
        <end position="50"/>
    </location>
</feature>
<dbReference type="PANTHER" id="PTHR35910:SF6">
    <property type="entry name" value="2EXR DOMAIN-CONTAINING PROTEIN"/>
    <property type="match status" value="1"/>
</dbReference>
<dbReference type="OrthoDB" id="3513892at2759"/>
<gene>
    <name evidence="3" type="ORF">G7Y89_g1247</name>
</gene>
<dbReference type="AlphaFoldDB" id="A0A8H4RVM6"/>
<reference evidence="3 4" key="1">
    <citation type="submission" date="2020-03" db="EMBL/GenBank/DDBJ databases">
        <title>Draft Genome Sequence of Cudoniella acicularis.</title>
        <authorList>
            <person name="Buettner E."/>
            <person name="Kellner H."/>
        </authorList>
    </citation>
    <scope>NUCLEOTIDE SEQUENCE [LARGE SCALE GENOMIC DNA]</scope>
    <source>
        <strain evidence="3 4">DSM 108380</strain>
    </source>
</reference>
<accession>A0A8H4RVM6</accession>
<proteinExistence type="predicted"/>
<sequence>MAPIRDNATPPAIRKQPARAARGKSQPIIGSSANISRVAKKKAAKKNSRKAVGVKKALVKELIEKTTTQKPTTAEQTSADEGVVFTETEERDDGPKFERFPDLPTEVRLIIWSFASPEPQLIVQRPSEKLPGRFTYRRKVPAVLHACRESRAEYLDTGREEDKDSAAARRRQHPIYRLYFQTRFRSSQLFFSNDIDMFKGAMYAGTKSTQRPPRWSRYSPINYHGMTELEISKTLKYLVFKRWDYIYCRLSPEFLRKGFPELETLTLLMENHRNILAPPHVPQYVTLMALKQIPAEKDGEMGVDNMPHHHKIFYEDFKRKFLIPFQQYQQENLDWAMPVIKVRFQEQLLETIRCEF</sequence>
<dbReference type="EMBL" id="JAAMPI010000047">
    <property type="protein sequence ID" value="KAF4636829.1"/>
    <property type="molecule type" value="Genomic_DNA"/>
</dbReference>
<evidence type="ECO:0000313" key="3">
    <source>
        <dbReference type="EMBL" id="KAF4636829.1"/>
    </source>
</evidence>
<comment type="caution">
    <text evidence="3">The sequence shown here is derived from an EMBL/GenBank/DDBJ whole genome shotgun (WGS) entry which is preliminary data.</text>
</comment>
<evidence type="ECO:0000259" key="2">
    <source>
        <dbReference type="Pfam" id="PF20150"/>
    </source>
</evidence>
<dbReference type="InterPro" id="IPR045518">
    <property type="entry name" value="2EXR"/>
</dbReference>
<dbReference type="PANTHER" id="PTHR35910">
    <property type="entry name" value="2EXR DOMAIN-CONTAINING PROTEIN"/>
    <property type="match status" value="1"/>
</dbReference>
<evidence type="ECO:0000313" key="4">
    <source>
        <dbReference type="Proteomes" id="UP000566819"/>
    </source>
</evidence>
<dbReference type="Proteomes" id="UP000566819">
    <property type="component" value="Unassembled WGS sequence"/>
</dbReference>
<feature type="domain" description="2EXR" evidence="2">
    <location>
        <begin position="97"/>
        <end position="173"/>
    </location>
</feature>
<evidence type="ECO:0000256" key="1">
    <source>
        <dbReference type="SAM" id="MobiDB-lite"/>
    </source>
</evidence>
<name>A0A8H4RVM6_9HELO</name>
<feature type="region of interest" description="Disordered" evidence="1">
    <location>
        <begin position="1"/>
        <end position="50"/>
    </location>
</feature>